<reference evidence="3" key="2">
    <citation type="submission" date="2020-04" db="EMBL/GenBank/DDBJ databases">
        <authorList>
            <consortium name="NCBI Genome Project"/>
        </authorList>
    </citation>
    <scope>NUCLEOTIDE SEQUENCE</scope>
    <source>
        <strain evidence="3">CBS 781.70</strain>
    </source>
</reference>
<sequence>MSTTAHWPSSLPQIPCIGLPMLTGILQVGCTRGSLSGTVLLIPDMITVQFESKRKLPEPRMFSDIWLGISVRLLNTILLYTFFYLYKPNPLYYLTDPSTTTQAILLTSEDWRLAALIWLPLHQLMSLPHPLSQPPPRPPVLGDPSLAPHGFHAASCSHSPHPPFPLSPCEDFPMSMGPQSPRHPAVDAAEHLLESLPPGMFPPSYTDSRRPKLPFPPSPNDPFMMSSCPSSRCSSTRDSFSSGPPLDELVRRTNLAVQLVNSQLTISSRYAQMQPKMCTDGRFPEDFKTAKTLEEVRVIDPSTLDRILSAYNLPTDLRSLRMTSRDPFSPKMAHLAKLCTLLDFLGATQVAEADRMRRAAVMVGY</sequence>
<proteinExistence type="predicted"/>
<dbReference type="Proteomes" id="UP000504638">
    <property type="component" value="Unplaced"/>
</dbReference>
<dbReference type="EMBL" id="ML975156">
    <property type="protein sequence ID" value="KAF1813013.1"/>
    <property type="molecule type" value="Genomic_DNA"/>
</dbReference>
<protein>
    <submittedName>
        <fullName evidence="1 3">Uncharacterized protein</fullName>
    </submittedName>
</protein>
<evidence type="ECO:0000313" key="1">
    <source>
        <dbReference type="EMBL" id="KAF1813013.1"/>
    </source>
</evidence>
<dbReference type="RefSeq" id="XP_033534644.1">
    <property type="nucleotide sequence ID" value="XM_033675290.1"/>
</dbReference>
<evidence type="ECO:0000313" key="2">
    <source>
        <dbReference type="Proteomes" id="UP000504638"/>
    </source>
</evidence>
<dbReference type="AlphaFoldDB" id="A0A6G1G4M5"/>
<gene>
    <name evidence="1 3" type="ORF">P152DRAFT_335261</name>
</gene>
<accession>A0A6G1G4M5</accession>
<organism evidence="1">
    <name type="scientific">Eremomyces bilateralis CBS 781.70</name>
    <dbReference type="NCBI Taxonomy" id="1392243"/>
    <lineage>
        <taxon>Eukaryota</taxon>
        <taxon>Fungi</taxon>
        <taxon>Dikarya</taxon>
        <taxon>Ascomycota</taxon>
        <taxon>Pezizomycotina</taxon>
        <taxon>Dothideomycetes</taxon>
        <taxon>Dothideomycetes incertae sedis</taxon>
        <taxon>Eremomycetales</taxon>
        <taxon>Eremomycetaceae</taxon>
        <taxon>Eremomyces</taxon>
    </lineage>
</organism>
<dbReference type="OrthoDB" id="5389823at2759"/>
<reference evidence="1 3" key="1">
    <citation type="submission" date="2020-01" db="EMBL/GenBank/DDBJ databases">
        <authorList>
            <consortium name="DOE Joint Genome Institute"/>
            <person name="Haridas S."/>
            <person name="Albert R."/>
            <person name="Binder M."/>
            <person name="Bloem J."/>
            <person name="Labutti K."/>
            <person name="Salamov A."/>
            <person name="Andreopoulos B."/>
            <person name="Baker S.E."/>
            <person name="Barry K."/>
            <person name="Bills G."/>
            <person name="Bluhm B.H."/>
            <person name="Cannon C."/>
            <person name="Castanera R."/>
            <person name="Culley D.E."/>
            <person name="Daum C."/>
            <person name="Ezra D."/>
            <person name="Gonzalez J.B."/>
            <person name="Henrissat B."/>
            <person name="Kuo A."/>
            <person name="Liang C."/>
            <person name="Lipzen A."/>
            <person name="Lutzoni F."/>
            <person name="Magnuson J."/>
            <person name="Mondo S."/>
            <person name="Nolan M."/>
            <person name="Ohm R."/>
            <person name="Pangilinan J."/>
            <person name="Park H.-J."/>
            <person name="Ramirez L."/>
            <person name="Alfaro M."/>
            <person name="Sun H."/>
            <person name="Tritt A."/>
            <person name="Yoshinaga Y."/>
            <person name="Zwiers L.-H."/>
            <person name="Turgeon B.G."/>
            <person name="Goodwin S.B."/>
            <person name="Spatafora J.W."/>
            <person name="Crous P.W."/>
            <person name="Grigoriev I.V."/>
        </authorList>
    </citation>
    <scope>NUCLEOTIDE SEQUENCE</scope>
    <source>
        <strain evidence="1 3">CBS 781.70</strain>
    </source>
</reference>
<dbReference type="GeneID" id="54415860"/>
<evidence type="ECO:0000313" key="3">
    <source>
        <dbReference type="RefSeq" id="XP_033534644.1"/>
    </source>
</evidence>
<name>A0A6G1G4M5_9PEZI</name>
<keyword evidence="2" id="KW-1185">Reference proteome</keyword>
<reference evidence="3" key="3">
    <citation type="submission" date="2025-04" db="UniProtKB">
        <authorList>
            <consortium name="RefSeq"/>
        </authorList>
    </citation>
    <scope>IDENTIFICATION</scope>
    <source>
        <strain evidence="3">CBS 781.70</strain>
    </source>
</reference>